<accession>A0A9X1FYD0</accession>
<dbReference type="Proteomes" id="UP001138661">
    <property type="component" value="Unassembled WGS sequence"/>
</dbReference>
<dbReference type="PANTHER" id="PTHR43798">
    <property type="entry name" value="MONOACYLGLYCEROL LIPASE"/>
    <property type="match status" value="1"/>
</dbReference>
<keyword evidence="2" id="KW-0378">Hydrolase</keyword>
<dbReference type="GO" id="GO:0016787">
    <property type="term" value="F:hydrolase activity"/>
    <property type="evidence" value="ECO:0007669"/>
    <property type="project" value="UniProtKB-KW"/>
</dbReference>
<reference evidence="2" key="1">
    <citation type="submission" date="2021-07" db="EMBL/GenBank/DDBJ databases">
        <title>Roseobacter insulae sp. nov., isolated from a tidal flat.</title>
        <authorList>
            <person name="Park S."/>
            <person name="Yoon J.-H."/>
        </authorList>
    </citation>
    <scope>NUCLEOTIDE SEQUENCE</scope>
    <source>
        <strain evidence="2">YSTF-M11</strain>
    </source>
</reference>
<gene>
    <name evidence="2" type="ORF">KX928_19405</name>
</gene>
<sequence>MGSRIASLALRIVFFAALLAVTALAIFHLAAALRETAGLGEDLPPSGQMVTTGDGVFFTRAKGQSARPQVLFAHGTAAWSGLWEPTLEAVAAAGYHAVAFDMPPFGYSEHAGDTNYARQRQALRLIALLETLGTKPIFVAHSVGAGPAAEAIMMRPDLVSGFIVVDGAIGLNAHETPKSLPFVLRNRGLRAALVAATAANPLLTKRFLQDFMHVKGAATPDIVDVLQRPMTRRGYTDAVAAWVPELLVPPRDAASTRPDNWRALTVPTAFIWGDRDTVTPPAQAETLHALVTGSQLLMLPGVGHIPQLEAQPEFQNALLVALEHVRR</sequence>
<comment type="caution">
    <text evidence="2">The sequence shown here is derived from an EMBL/GenBank/DDBJ whole genome shotgun (WGS) entry which is preliminary data.</text>
</comment>
<dbReference type="RefSeq" id="WP_219506040.1">
    <property type="nucleotide sequence ID" value="NZ_JAHXDN010000006.1"/>
</dbReference>
<dbReference type="EMBL" id="JAHXDN010000006">
    <property type="protein sequence ID" value="MBW4709956.1"/>
    <property type="molecule type" value="Genomic_DNA"/>
</dbReference>
<proteinExistence type="predicted"/>
<evidence type="ECO:0000313" key="3">
    <source>
        <dbReference type="Proteomes" id="UP001138661"/>
    </source>
</evidence>
<evidence type="ECO:0000313" key="2">
    <source>
        <dbReference type="EMBL" id="MBW4709956.1"/>
    </source>
</evidence>
<protein>
    <submittedName>
        <fullName evidence="2">Alpha/beta hydrolase</fullName>
    </submittedName>
</protein>
<dbReference type="InterPro" id="IPR000073">
    <property type="entry name" value="AB_hydrolase_1"/>
</dbReference>
<organism evidence="2 3">
    <name type="scientific">Roseobacter insulae</name>
    <dbReference type="NCBI Taxonomy" id="2859783"/>
    <lineage>
        <taxon>Bacteria</taxon>
        <taxon>Pseudomonadati</taxon>
        <taxon>Pseudomonadota</taxon>
        <taxon>Alphaproteobacteria</taxon>
        <taxon>Rhodobacterales</taxon>
        <taxon>Roseobacteraceae</taxon>
        <taxon>Roseobacter</taxon>
    </lineage>
</organism>
<dbReference type="InterPro" id="IPR050266">
    <property type="entry name" value="AB_hydrolase_sf"/>
</dbReference>
<name>A0A9X1FYD0_9RHOB</name>
<dbReference type="Pfam" id="PF00561">
    <property type="entry name" value="Abhydrolase_1"/>
    <property type="match status" value="1"/>
</dbReference>
<feature type="domain" description="AB hydrolase-1" evidence="1">
    <location>
        <begin position="70"/>
        <end position="310"/>
    </location>
</feature>
<dbReference type="AlphaFoldDB" id="A0A9X1FYD0"/>
<evidence type="ECO:0000259" key="1">
    <source>
        <dbReference type="Pfam" id="PF00561"/>
    </source>
</evidence>
<keyword evidence="3" id="KW-1185">Reference proteome</keyword>